<name>A0A5C6B9R8_9PLAN</name>
<sequence length="64" mass="7210">MVSPINFPGLLQTSIGSQLFVDVLELRIDLLESSRDARFLIRFGVHERMGASSSLFCSNHERES</sequence>
<dbReference type="EMBL" id="SJPP01000002">
    <property type="protein sequence ID" value="TWU09015.1"/>
    <property type="molecule type" value="Genomic_DNA"/>
</dbReference>
<reference evidence="1 2" key="1">
    <citation type="submission" date="2019-02" db="EMBL/GenBank/DDBJ databases">
        <title>Deep-cultivation of Planctomycetes and their phenomic and genomic characterization uncovers novel biology.</title>
        <authorList>
            <person name="Wiegand S."/>
            <person name="Jogler M."/>
            <person name="Boedeker C."/>
            <person name="Pinto D."/>
            <person name="Vollmers J."/>
            <person name="Rivas-Marin E."/>
            <person name="Kohn T."/>
            <person name="Peeters S.H."/>
            <person name="Heuer A."/>
            <person name="Rast P."/>
            <person name="Oberbeckmann S."/>
            <person name="Bunk B."/>
            <person name="Jeske O."/>
            <person name="Meyerdierks A."/>
            <person name="Storesund J.E."/>
            <person name="Kallscheuer N."/>
            <person name="Luecker S."/>
            <person name="Lage O.M."/>
            <person name="Pohl T."/>
            <person name="Merkel B.J."/>
            <person name="Hornburger P."/>
            <person name="Mueller R.-W."/>
            <person name="Bruemmer F."/>
            <person name="Labrenz M."/>
            <person name="Spormann A.M."/>
            <person name="Op Den Camp H."/>
            <person name="Overmann J."/>
            <person name="Amann R."/>
            <person name="Jetten M.S.M."/>
            <person name="Mascher T."/>
            <person name="Medema M.H."/>
            <person name="Devos D.P."/>
            <person name="Kaster A.-K."/>
            <person name="Ovreas L."/>
            <person name="Rohde M."/>
            <person name="Galperin M.Y."/>
            <person name="Jogler C."/>
        </authorList>
    </citation>
    <scope>NUCLEOTIDE SEQUENCE [LARGE SCALE GENOMIC DNA]</scope>
    <source>
        <strain evidence="1 2">CA54</strain>
    </source>
</reference>
<protein>
    <submittedName>
        <fullName evidence="1">Uncharacterized protein</fullName>
    </submittedName>
</protein>
<keyword evidence="2" id="KW-1185">Reference proteome</keyword>
<gene>
    <name evidence="1" type="ORF">CA54_42550</name>
</gene>
<dbReference type="AlphaFoldDB" id="A0A5C6B9R8"/>
<comment type="caution">
    <text evidence="1">The sequence shown here is derived from an EMBL/GenBank/DDBJ whole genome shotgun (WGS) entry which is preliminary data.</text>
</comment>
<proteinExistence type="predicted"/>
<organism evidence="1 2">
    <name type="scientific">Symmachiella macrocystis</name>
    <dbReference type="NCBI Taxonomy" id="2527985"/>
    <lineage>
        <taxon>Bacteria</taxon>
        <taxon>Pseudomonadati</taxon>
        <taxon>Planctomycetota</taxon>
        <taxon>Planctomycetia</taxon>
        <taxon>Planctomycetales</taxon>
        <taxon>Planctomycetaceae</taxon>
        <taxon>Symmachiella</taxon>
    </lineage>
</organism>
<accession>A0A5C6B9R8</accession>
<dbReference type="Proteomes" id="UP000320735">
    <property type="component" value="Unassembled WGS sequence"/>
</dbReference>
<evidence type="ECO:0000313" key="1">
    <source>
        <dbReference type="EMBL" id="TWU09015.1"/>
    </source>
</evidence>
<evidence type="ECO:0000313" key="2">
    <source>
        <dbReference type="Proteomes" id="UP000320735"/>
    </source>
</evidence>